<feature type="domain" description="Reverse transcriptase" evidence="12">
    <location>
        <begin position="768"/>
        <end position="947"/>
    </location>
</feature>
<dbReference type="InterPro" id="IPR043502">
    <property type="entry name" value="DNA/RNA_pol_sf"/>
</dbReference>
<dbReference type="Gene3D" id="4.10.60.10">
    <property type="entry name" value="Zinc finger, CCHC-type"/>
    <property type="match status" value="1"/>
</dbReference>
<protein>
    <recommendedName>
        <fullName evidence="15">Reverse transcriptase</fullName>
    </recommendedName>
</protein>
<accession>A0ABR3HED0</accession>
<keyword evidence="4" id="KW-0540">Nuclease</keyword>
<sequence length="1488" mass="169614">MPNERRSRERRTRTPGSRSSRSTGKHRSRSAVRRRERSAARRRLRSTTRQRSRSTAGRRSRSTTRQRSRSTRSRRTRSRSRRSHRLRTPRLERRSRSTTRSESTSRNKKRRRYNSRDNKTSDTASATHSNSGIRSPSRHTRQSSTNVPDVTKPVNNNMVEGSSTEKSIICNSNSVFNQSKQSAPQHSIPNSEPVVGISNPNNLPMDSDLLASLGKVLQAVTSVNPQNREKFPTLNVVPEFDPKIKNQTIDTWLNKVNECAEIYGWDSKQTAHFALPKLMGTAKRWYEGQPTVMHTWEIWQEKLKSAFPVYENYGRLLTEMLNVRAKFGDDLEEYYYEKLIALNRCGIDGKNAIDCVVFGIEDRSVRYGAEAVGFEDADKLLGYLRSVKHDKFEKNRKFVRPGSDPNRKPAKVEQNRQIRCFNCHENGHTVSNCKKPIVKCQKCLRFGHNDPNCSREVWKDKSELMDDKFKKKVIVNGSELEGYVDFGSQCTLIKESVAKTITNYETWRSDNLPHLRGFGNSVIRSIGSCTVDLTIDSVKVNVELIIVPDCFLNYDVLIGQTVTEQSHIEIRKDNKTLMIKSNLPVKEPRIVLKICSTVCIFGDAMIKVKTDCDLTGEVCIEDSQRPKYKVEGGNVSIKNGIGYIQITNYKHIFLQFQADQVITRGILYLGNLNKNKYLQINKICKESNPLTLNDLNIGDNLNKIQIHQLLALVNEYKDCFARDMSELGCTNITTMDIELKDTTPVVYRPYRLSHTERAEVRAMVDELLQNNIIRESSSPYASPIILVKKKTGDKRLCVDYRALNNKTIKQHYPIPRMEDQIDRLAGNNYFSTLDLASGYYQIPISEDSKFKTAFVTPDGQFEFNRMPFGLANAPAVFQRAVNMVLGNSRYDTALAYMDDILVPSKTFEQGLERLRTIFEKLRNSGLTLKPQKCYFFKVEVEYLGFEVSGAGIKPGTRKVEAVSNFPTPKDVHNVRQIVGLASFFRRFIKGFAQIARPLTKLLKKNSVWEWGTEQESAFNEIKRILSSKPVLALYDPTAETQIHTDASKHGVGGVLLQRQADSNFKPIAYYSRQTSPEESHFSSYELETLAVIASLMKFRPYVLGLNFTIVTDCNSLRATFQKRDMIPRVARWWSLIQEYDCNIMYRSGQNMIHVDALSRNPVSNEVGVVEAVETFEVMSIDDDWLGTVQSNDSELKLERYNRTILDSLAAQNHGQDEKLWDDRLLQIQWGLNNTINKGTGKSPSEVLFGLRLTNTNEGHILTEIESDRTNGSLNSTSNDDTQSNNNTDTVDSENGLENVQQESNNEAVTDQVVDDQVIDDQVVGERVGNDQVVENVDIVSPEIDIIKVRSEVDKYIIESQEKQKEIFDKKRKQARKYQIGDLVRIEKVVHSVGKSRKLLPKLSGPYKITKILENDRYEVCDTPITKKGKKYTGVYAVDKIFLCVSNAKCVERKVRQAQSALSAKCTKRKVRQAQSALNTMCLKCNVHN</sequence>
<keyword evidence="2" id="KW-0808">Transferase</keyword>
<feature type="region of interest" description="Disordered" evidence="10">
    <location>
        <begin position="1263"/>
        <end position="1308"/>
    </location>
</feature>
<comment type="caution">
    <text evidence="13">The sequence shown here is derived from an EMBL/GenBank/DDBJ whole genome shotgun (WGS) entry which is preliminary data.</text>
</comment>
<dbReference type="Pfam" id="PF00078">
    <property type="entry name" value="RVT_1"/>
    <property type="match status" value="1"/>
</dbReference>
<name>A0ABR3HED0_LOXSC</name>
<organism evidence="13 14">
    <name type="scientific">Loxostege sticticalis</name>
    <name type="common">Beet webworm moth</name>
    <dbReference type="NCBI Taxonomy" id="481309"/>
    <lineage>
        <taxon>Eukaryota</taxon>
        <taxon>Metazoa</taxon>
        <taxon>Ecdysozoa</taxon>
        <taxon>Arthropoda</taxon>
        <taxon>Hexapoda</taxon>
        <taxon>Insecta</taxon>
        <taxon>Pterygota</taxon>
        <taxon>Neoptera</taxon>
        <taxon>Endopterygota</taxon>
        <taxon>Lepidoptera</taxon>
        <taxon>Glossata</taxon>
        <taxon>Ditrysia</taxon>
        <taxon>Pyraloidea</taxon>
        <taxon>Crambidae</taxon>
        <taxon>Pyraustinae</taxon>
        <taxon>Loxostege</taxon>
    </lineage>
</organism>
<evidence type="ECO:0000256" key="9">
    <source>
        <dbReference type="PROSITE-ProRule" id="PRU00047"/>
    </source>
</evidence>
<dbReference type="CDD" id="cd01647">
    <property type="entry name" value="RT_LTR"/>
    <property type="match status" value="1"/>
</dbReference>
<dbReference type="CDD" id="cd09274">
    <property type="entry name" value="RNase_HI_RT_Ty3"/>
    <property type="match status" value="1"/>
</dbReference>
<dbReference type="InterPro" id="IPR021109">
    <property type="entry name" value="Peptidase_aspartic_dom_sf"/>
</dbReference>
<evidence type="ECO:0000313" key="13">
    <source>
        <dbReference type="EMBL" id="KAL0868771.1"/>
    </source>
</evidence>
<keyword evidence="6" id="KW-0378">Hydrolase</keyword>
<keyword evidence="14" id="KW-1185">Reference proteome</keyword>
<feature type="region of interest" description="Disordered" evidence="10">
    <location>
        <begin position="1"/>
        <end position="159"/>
    </location>
</feature>
<evidence type="ECO:0000256" key="10">
    <source>
        <dbReference type="SAM" id="MobiDB-lite"/>
    </source>
</evidence>
<evidence type="ECO:0000256" key="7">
    <source>
        <dbReference type="ARBA" id="ARBA00023125"/>
    </source>
</evidence>
<keyword evidence="6" id="KW-0255">Endonuclease</keyword>
<dbReference type="Gene3D" id="3.10.10.10">
    <property type="entry name" value="HIV Type 1 Reverse Transcriptase, subunit A, domain 1"/>
    <property type="match status" value="1"/>
</dbReference>
<reference evidence="13 14" key="1">
    <citation type="submission" date="2024-06" db="EMBL/GenBank/DDBJ databases">
        <title>A chromosome-level genome assembly of beet webworm, Loxostege sticticalis.</title>
        <authorList>
            <person name="Zhang Y."/>
        </authorList>
    </citation>
    <scope>NUCLEOTIDE SEQUENCE [LARGE SCALE GENOMIC DNA]</scope>
    <source>
        <strain evidence="13">AQ026</strain>
        <tissue evidence="13">Whole body</tissue>
    </source>
</reference>
<dbReference type="SUPFAM" id="SSF56672">
    <property type="entry name" value="DNA/RNA polymerases"/>
    <property type="match status" value="1"/>
</dbReference>
<proteinExistence type="predicted"/>
<dbReference type="Proteomes" id="UP001549920">
    <property type="component" value="Unassembled WGS sequence"/>
</dbReference>
<dbReference type="InterPro" id="IPR043128">
    <property type="entry name" value="Rev_trsase/Diguanyl_cyclase"/>
</dbReference>
<gene>
    <name evidence="13" type="ORF">ABMA27_008206</name>
</gene>
<keyword evidence="9" id="KW-0862">Zinc</keyword>
<dbReference type="SMART" id="SM00343">
    <property type="entry name" value="ZnF_C2HC"/>
    <property type="match status" value="2"/>
</dbReference>
<dbReference type="InterPro" id="IPR050951">
    <property type="entry name" value="Retrovirus_Pol_polyprotein"/>
</dbReference>
<dbReference type="Gene3D" id="2.40.70.10">
    <property type="entry name" value="Acid Proteases"/>
    <property type="match status" value="1"/>
</dbReference>
<evidence type="ECO:0008006" key="15">
    <source>
        <dbReference type="Google" id="ProtNLM"/>
    </source>
</evidence>
<dbReference type="Gene3D" id="3.30.420.10">
    <property type="entry name" value="Ribonuclease H-like superfamily/Ribonuclease H"/>
    <property type="match status" value="1"/>
</dbReference>
<dbReference type="InterPro" id="IPR036397">
    <property type="entry name" value="RNaseH_sf"/>
</dbReference>
<keyword evidence="1" id="KW-0645">Protease</keyword>
<keyword evidence="9" id="KW-0479">Metal-binding</keyword>
<keyword evidence="9" id="KW-0863">Zinc-finger</keyword>
<dbReference type="SUPFAM" id="SSF57756">
    <property type="entry name" value="Retrovirus zinc finger-like domains"/>
    <property type="match status" value="1"/>
</dbReference>
<evidence type="ECO:0000259" key="11">
    <source>
        <dbReference type="PROSITE" id="PS50158"/>
    </source>
</evidence>
<keyword evidence="7" id="KW-0238">DNA-binding</keyword>
<dbReference type="InterPro" id="IPR000477">
    <property type="entry name" value="RT_dom"/>
</dbReference>
<evidence type="ECO:0000256" key="2">
    <source>
        <dbReference type="ARBA" id="ARBA00022679"/>
    </source>
</evidence>
<feature type="compositionally biased region" description="Low complexity" evidence="10">
    <location>
        <begin position="1274"/>
        <end position="1289"/>
    </location>
</feature>
<evidence type="ECO:0000256" key="6">
    <source>
        <dbReference type="ARBA" id="ARBA00022759"/>
    </source>
</evidence>
<evidence type="ECO:0000259" key="12">
    <source>
        <dbReference type="PROSITE" id="PS50878"/>
    </source>
</evidence>
<dbReference type="InterPro" id="IPR036875">
    <property type="entry name" value="Znf_CCHC_sf"/>
</dbReference>
<evidence type="ECO:0000256" key="4">
    <source>
        <dbReference type="ARBA" id="ARBA00022722"/>
    </source>
</evidence>
<dbReference type="PROSITE" id="PS50158">
    <property type="entry name" value="ZF_CCHC"/>
    <property type="match status" value="1"/>
</dbReference>
<keyword evidence="5" id="KW-0064">Aspartyl protease</keyword>
<feature type="compositionally biased region" description="Basic residues" evidence="10">
    <location>
        <begin position="23"/>
        <end position="88"/>
    </location>
</feature>
<evidence type="ECO:0000256" key="8">
    <source>
        <dbReference type="ARBA" id="ARBA00023268"/>
    </source>
</evidence>
<dbReference type="PROSITE" id="PS50878">
    <property type="entry name" value="RT_POL"/>
    <property type="match status" value="1"/>
</dbReference>
<dbReference type="PANTHER" id="PTHR37984:SF5">
    <property type="entry name" value="PROTEIN NYNRIN-LIKE"/>
    <property type="match status" value="1"/>
</dbReference>
<dbReference type="InterPro" id="IPR041577">
    <property type="entry name" value="RT_RNaseH_2"/>
</dbReference>
<feature type="compositionally biased region" description="Polar residues" evidence="10">
    <location>
        <begin position="1295"/>
        <end position="1308"/>
    </location>
</feature>
<evidence type="ECO:0000256" key="1">
    <source>
        <dbReference type="ARBA" id="ARBA00022670"/>
    </source>
</evidence>
<evidence type="ECO:0000256" key="3">
    <source>
        <dbReference type="ARBA" id="ARBA00022695"/>
    </source>
</evidence>
<feature type="compositionally biased region" description="Polar residues" evidence="10">
    <location>
        <begin position="142"/>
        <end position="159"/>
    </location>
</feature>
<evidence type="ECO:0000256" key="5">
    <source>
        <dbReference type="ARBA" id="ARBA00022750"/>
    </source>
</evidence>
<dbReference type="CDD" id="cd00303">
    <property type="entry name" value="retropepsin_like"/>
    <property type="match status" value="1"/>
</dbReference>
<feature type="domain" description="CCHC-type" evidence="11">
    <location>
        <begin position="419"/>
        <end position="435"/>
    </location>
</feature>
<keyword evidence="8" id="KW-0511">Multifunctional enzyme</keyword>
<dbReference type="Gene3D" id="3.30.70.270">
    <property type="match status" value="2"/>
</dbReference>
<evidence type="ECO:0000313" key="14">
    <source>
        <dbReference type="Proteomes" id="UP001549920"/>
    </source>
</evidence>
<dbReference type="InterPro" id="IPR001878">
    <property type="entry name" value="Znf_CCHC"/>
</dbReference>
<dbReference type="Pfam" id="PF17919">
    <property type="entry name" value="RT_RNaseH_2"/>
    <property type="match status" value="1"/>
</dbReference>
<dbReference type="PANTHER" id="PTHR37984">
    <property type="entry name" value="PROTEIN CBG26694"/>
    <property type="match status" value="1"/>
</dbReference>
<keyword evidence="3" id="KW-0548">Nucleotidyltransferase</keyword>
<feature type="compositionally biased region" description="Polar residues" evidence="10">
    <location>
        <begin position="121"/>
        <end position="134"/>
    </location>
</feature>
<dbReference type="EMBL" id="JBEUOH010000021">
    <property type="protein sequence ID" value="KAL0868771.1"/>
    <property type="molecule type" value="Genomic_DNA"/>
</dbReference>